<dbReference type="Proteomes" id="UP000243374">
    <property type="component" value="Unassembled WGS sequence"/>
</dbReference>
<dbReference type="EMBL" id="FOSF01000069">
    <property type="protein sequence ID" value="SFK40538.1"/>
    <property type="molecule type" value="Genomic_DNA"/>
</dbReference>
<name>A0A662ZFL1_9GAMM</name>
<feature type="compositionally biased region" description="Polar residues" evidence="2">
    <location>
        <begin position="11"/>
        <end position="22"/>
    </location>
</feature>
<sequence>MSDILAVKSETVGQFVSETSDASGKISEVISPNAVPADTLSNVDTSDNSEDISKKTDSVSDLKSDSVSVQSSATSESAVSPVQSSASTENDSKLSNAEGSGTEAFELPKNNGPFFNPPMEGSDLKNVSHNNTSELSLLISALEEQQKRTVTTLKTDNSEYTKKLDEIFNPTAPSSEIVPQNENLNTSTIFNEKFQNARSVIDSKLDIVLDAEKYLNELRSSAQKLTSADDGQVSSDVSRSIEGISSIVADLTSTKSTSSDLKAASSKLPTFDESGNIVSAQVAENKAESSAQSDDVPFELTPQSEELSVDEAFAQAQKEALAQLEQDKELENQLKEDAQRLNQSLRDSAINLETVINPQTEAQGKTDLLKNEDDHYIQNLDEPVAEGEQSSALESESCEKSCELTSSPSEKNPKEDDKEATVSNTRTGIEVSYVAGYFEGNTKEVTEIIPDRLETLDAVLSEVESTVASVPESIIESAGNKTVENELSLSLQQAVDAALNGNFGQNLNAATENVATVQPVFSAPSVIAESTESSVSLSSVATESDLAEYPDAVSGGSQNIDSDFTPLNDDDDSEDDSHIETVRVSDLKAVDNSNTSETENNLIDGNPKIVRESTLKLIEAERQFENRRLGRKLEPKDFYYKVEQTDPWFQTILKSGYNDGPVFSALCYSKRTIDPNDQYKWKLQISDDFELMTMAPDFHHNLRTRFSFVLNHPVEIELESFKGIPPGCPEELARMWYIKEIENAKYEISQNEELNSLLSRLGEDLRTLNISIYTQSGLPSNTDK</sequence>
<feature type="compositionally biased region" description="Polar residues" evidence="2">
    <location>
        <begin position="81"/>
        <end position="99"/>
    </location>
</feature>
<evidence type="ECO:0000256" key="1">
    <source>
        <dbReference type="SAM" id="Coils"/>
    </source>
</evidence>
<evidence type="ECO:0000256" key="2">
    <source>
        <dbReference type="SAM" id="MobiDB-lite"/>
    </source>
</evidence>
<gene>
    <name evidence="3" type="ORF">SAMN04487865_10692</name>
</gene>
<proteinExistence type="predicted"/>
<accession>A0A662ZFL1</accession>
<keyword evidence="4" id="KW-1185">Reference proteome</keyword>
<reference evidence="3 4" key="1">
    <citation type="submission" date="2016-10" db="EMBL/GenBank/DDBJ databases">
        <authorList>
            <person name="Varghese N."/>
            <person name="Submissions S."/>
        </authorList>
    </citation>
    <scope>NUCLEOTIDE SEQUENCE [LARGE SCALE GENOMIC DNA]</scope>
    <source>
        <strain evidence="3 4">22B</strain>
    </source>
</reference>
<dbReference type="RefSeq" id="WP_074841592.1">
    <property type="nucleotide sequence ID" value="NZ_CP047056.1"/>
</dbReference>
<protein>
    <submittedName>
        <fullName evidence="3">Uncharacterized protein</fullName>
    </submittedName>
</protein>
<feature type="region of interest" description="Disordered" evidence="2">
    <location>
        <begin position="548"/>
        <end position="577"/>
    </location>
</feature>
<feature type="compositionally biased region" description="Basic and acidic residues" evidence="2">
    <location>
        <begin position="51"/>
        <end position="64"/>
    </location>
</feature>
<dbReference type="AlphaFoldDB" id="A0A662ZFL1"/>
<feature type="compositionally biased region" description="Basic and acidic residues" evidence="2">
    <location>
        <begin position="411"/>
        <end position="420"/>
    </location>
</feature>
<evidence type="ECO:0000313" key="4">
    <source>
        <dbReference type="Proteomes" id="UP000243374"/>
    </source>
</evidence>
<organism evidence="3 4">
    <name type="scientific">Succinivibrio dextrinosolvens</name>
    <dbReference type="NCBI Taxonomy" id="83771"/>
    <lineage>
        <taxon>Bacteria</taxon>
        <taxon>Pseudomonadati</taxon>
        <taxon>Pseudomonadota</taxon>
        <taxon>Gammaproteobacteria</taxon>
        <taxon>Aeromonadales</taxon>
        <taxon>Succinivibrionaceae</taxon>
        <taxon>Succinivibrio</taxon>
    </lineage>
</organism>
<keyword evidence="1" id="KW-0175">Coiled coil</keyword>
<dbReference type="OrthoDB" id="7053563at2"/>
<feature type="coiled-coil region" evidence="1">
    <location>
        <begin position="313"/>
        <end position="344"/>
    </location>
</feature>
<feature type="region of interest" description="Disordered" evidence="2">
    <location>
        <begin position="383"/>
        <end position="423"/>
    </location>
</feature>
<evidence type="ECO:0000313" key="3">
    <source>
        <dbReference type="EMBL" id="SFK40538.1"/>
    </source>
</evidence>
<feature type="compositionally biased region" description="Low complexity" evidence="2">
    <location>
        <begin position="65"/>
        <end position="80"/>
    </location>
</feature>
<feature type="region of interest" description="Disordered" evidence="2">
    <location>
        <begin position="1"/>
        <end position="125"/>
    </location>
</feature>